<dbReference type="VEuPathDB" id="TriTrypDB:Tb427_000346900"/>
<evidence type="ECO:0000256" key="5">
    <source>
        <dbReference type="ARBA" id="ARBA00023136"/>
    </source>
</evidence>
<evidence type="ECO:0000256" key="3">
    <source>
        <dbReference type="ARBA" id="ARBA00022475"/>
    </source>
</evidence>
<evidence type="ECO:0000313" key="11">
    <source>
        <dbReference type="EMBL" id="AGH61198.1"/>
    </source>
</evidence>
<keyword evidence="5" id="KW-0472">Membrane</keyword>
<keyword evidence="7" id="KW-0449">Lipoprotein</keyword>
<keyword evidence="3" id="KW-1003">Cell membrane</keyword>
<dbReference type="VEuPathDB" id="TriTrypDB:Tb927.11.20060"/>
<dbReference type="AlphaFoldDB" id="M4SXK1"/>
<evidence type="ECO:0000256" key="9">
    <source>
        <dbReference type="SAM" id="SignalP"/>
    </source>
</evidence>
<feature type="domain" description="Trypanosome variant surface glycoprotein C-terminal" evidence="10">
    <location>
        <begin position="393"/>
        <end position="472"/>
    </location>
</feature>
<proteinExistence type="predicted"/>
<keyword evidence="9" id="KW-0732">Signal</keyword>
<dbReference type="VEuPathDB" id="TriTrypDB:Tb1125.11.20060"/>
<evidence type="ECO:0000256" key="7">
    <source>
        <dbReference type="ARBA" id="ARBA00023288"/>
    </source>
</evidence>
<dbReference type="GO" id="GO:0005886">
    <property type="term" value="C:plasma membrane"/>
    <property type="evidence" value="ECO:0007669"/>
    <property type="project" value="UniProtKB-SubCell"/>
</dbReference>
<dbReference type="EMBL" id="KC613767">
    <property type="protein sequence ID" value="AGH61198.1"/>
    <property type="molecule type" value="Genomic_DNA"/>
</dbReference>
<feature type="chain" id="PRO_5004057589" evidence="9">
    <location>
        <begin position="23"/>
        <end position="473"/>
    </location>
</feature>
<organism evidence="11">
    <name type="scientific">Trypanosoma brucei</name>
    <dbReference type="NCBI Taxonomy" id="5691"/>
    <lineage>
        <taxon>Eukaryota</taxon>
        <taxon>Discoba</taxon>
        <taxon>Euglenozoa</taxon>
        <taxon>Kinetoplastea</taxon>
        <taxon>Metakinetoplastina</taxon>
        <taxon>Trypanosomatida</taxon>
        <taxon>Trypanosomatidae</taxon>
        <taxon>Trypanosoma</taxon>
    </lineage>
</organism>
<reference evidence="11" key="2">
    <citation type="journal article" date="2014" name="Mol. Biochem. Parasitol.">
        <title>Capturing the variant surface glycoprotein repertoire (the VSGnome) of Trypanosoma brucei Lister 427.</title>
        <authorList>
            <person name="Cross G.A."/>
            <person name="Kim H.S."/>
            <person name="Wickstead B."/>
        </authorList>
    </citation>
    <scope>NUCLEOTIDE SEQUENCE</scope>
    <source>
        <strain evidence="11">Lister 427</strain>
    </source>
</reference>
<feature type="signal peptide" evidence="9">
    <location>
        <begin position="1"/>
        <end position="22"/>
    </location>
</feature>
<sequence>MAAALAASWIAALCIAAHKTSASKAVKCDSGCECAIRLHNALAYYTQEQERAEANLALMTEQILKLAIASTAGNTDLKSKTLPALAATGELFQTCRAATQKGRRLLTDHAEKLKTAARALTIIEQLSQAGGKTELTPKAGIGRFSGTSLTTKTAGTGIPTECSKTQLTEQKTKFDPNNESETMLLPDLEAVTEVTINCKHDGGDNNCVTTGVTQSTGRLSFNSIIKLGKPANSNENAAWAGDGSNTDVKYAASAGILKTNITNANDANKLLLDHFKRKHCSSTANDYSAVATSDLFKRQLVRSLPGLENSEETATTPPSLLDTAIKEKYGEGGSKFEEQLWKKVNNLKPKINKDKTTEGLHLESETDMGKMTEAFARQLASMKKEAKIAEGEPAKKKDSEEKTEEKKDGDNTAKPVCSTFQNQTECEAVTGTPPTGKAKVCGWIEGKCQDSSFLANNQFALSMVSAAFVALLF</sequence>
<evidence type="ECO:0000256" key="2">
    <source>
        <dbReference type="ARBA" id="ARBA00004609"/>
    </source>
</evidence>
<evidence type="ECO:0000256" key="1">
    <source>
        <dbReference type="ARBA" id="ARBA00002523"/>
    </source>
</evidence>
<protein>
    <submittedName>
        <fullName evidence="11">Variant surface glycoprotein 642</fullName>
    </submittedName>
</protein>
<comment type="function">
    <text evidence="1">VSG forms a coat on the surface of the parasite. The trypanosome evades the immune response of the host by expressing a series of antigenically distinct VSGs from an estimated 1000 VSG genes.</text>
</comment>
<dbReference type="SUPFAM" id="SSF58087">
    <property type="entry name" value="Variant surface glycoprotein (N-terminal domain)"/>
    <property type="match status" value="1"/>
</dbReference>
<accession>M4SXK1</accession>
<keyword evidence="4" id="KW-0336">GPI-anchor</keyword>
<dbReference type="Pfam" id="PF10659">
    <property type="entry name" value="Trypan_glycop_C"/>
    <property type="match status" value="1"/>
</dbReference>
<name>M4SXK1_9TRYP</name>
<dbReference type="InterPro" id="IPR019609">
    <property type="entry name" value="Variant_surf_glycoprt_trypan_C"/>
</dbReference>
<feature type="region of interest" description="Disordered" evidence="8">
    <location>
        <begin position="385"/>
        <end position="416"/>
    </location>
</feature>
<comment type="subcellular location">
    <subcellularLocation>
        <location evidence="2">Cell membrane</location>
        <topology evidence="2">Lipid-anchor</topology>
        <topology evidence="2">GPI-anchor</topology>
    </subcellularLocation>
</comment>
<evidence type="ECO:0000259" key="10">
    <source>
        <dbReference type="Pfam" id="PF10659"/>
    </source>
</evidence>
<keyword evidence="6" id="KW-0325">Glycoprotein</keyword>
<evidence type="ECO:0000256" key="4">
    <source>
        <dbReference type="ARBA" id="ARBA00022622"/>
    </source>
</evidence>
<evidence type="ECO:0000256" key="8">
    <source>
        <dbReference type="SAM" id="MobiDB-lite"/>
    </source>
</evidence>
<dbReference type="GO" id="GO:0098552">
    <property type="term" value="C:side of membrane"/>
    <property type="evidence" value="ECO:0007669"/>
    <property type="project" value="UniProtKB-KW"/>
</dbReference>
<evidence type="ECO:0000256" key="6">
    <source>
        <dbReference type="ARBA" id="ARBA00023180"/>
    </source>
</evidence>
<feature type="compositionally biased region" description="Basic and acidic residues" evidence="8">
    <location>
        <begin position="385"/>
        <end position="411"/>
    </location>
</feature>
<reference evidence="11" key="1">
    <citation type="submission" date="2013-02" db="EMBL/GenBank/DDBJ databases">
        <authorList>
            <person name="Cross G.A.M."/>
            <person name="Kim H.-S."/>
            <person name="Wickstead B."/>
        </authorList>
    </citation>
    <scope>NUCLEOTIDE SEQUENCE</scope>
    <source>
        <strain evidence="11">Lister 427</strain>
    </source>
</reference>